<sequence>MQPANHIPDALPARVTVNKDAKDSPHPRSSSSELEVAGSLSSNSLPASTHPSDTLSHWEQDDGFQNPGREPSDGAASTKFTISTDHQQCMRPNVDGITQDTSSSVGQNGLVDEGLETGSAAEEESPSQGDVSKDRFSRHAKMLRRLGLDVTKQVKNESNVYDLDKDEQLRTDLDLEVRLPEKRRMKDGVYANNFMDLPRDYNASRNEPEDVHGFVPRLQYLSPYNPAPAQLLFHIPDPAKLPPPPTQDRESGPNGQVLRRFPALATRLTDKIQGFELDWLFTAYPNLTWNDFRFRFHYLMTDAQWNTLRNRLVKRLFDYRQNITGGLSLDNNWQSVSNRDLSQLRHLQADQREELLDRNSSVPVSREQDTLREFVTQPRPGHHRIPGWKLYEAHTFDAPAHQKRSSRVNDVAAKDIALGGFRWIEGYNNGSSKRKREFNIEQGPPKIRDDRGRLVNALTKSKRRRLLEDDEEGPVQAPKRPRGTRSAPWTQDRTAGVSQARLPSHQERDQPSTLLDDVVQAPQQSAFLNPLSAPSSGLDPNAVFQQFDALYQLAAESNFLAPSAYAHQHGPHIVHRGHHAGTPPPVMLLPAQYTPHLPSDTSFSATVQGTFGWPTYGNPYEPTTHGQPFATPNHAVSSSSLATPPSGFSPLFTPPPEFQQWHEFDSSEKVNQINSNQLPQPSASHQDEGGYHENDTAELQPPISTTGNFEDQTLFDASAIQVAESPFEFDDDFGPLGDDFFSFDE</sequence>
<comment type="caution">
    <text evidence="1">The sequence shown here is derived from an EMBL/GenBank/DDBJ whole genome shotgun (WGS) entry which is preliminary data.</text>
</comment>
<dbReference type="Proteomes" id="UP001186974">
    <property type="component" value="Unassembled WGS sequence"/>
</dbReference>
<gene>
    <name evidence="1" type="ORF">LTS18_004685</name>
</gene>
<evidence type="ECO:0000313" key="1">
    <source>
        <dbReference type="EMBL" id="KAK3082096.1"/>
    </source>
</evidence>
<reference evidence="1" key="1">
    <citation type="submission" date="2024-09" db="EMBL/GenBank/DDBJ databases">
        <title>Black Yeasts Isolated from many extreme environments.</title>
        <authorList>
            <person name="Coleine C."/>
            <person name="Stajich J.E."/>
            <person name="Selbmann L."/>
        </authorList>
    </citation>
    <scope>NUCLEOTIDE SEQUENCE</scope>
    <source>
        <strain evidence="1">CCFEE 5737</strain>
    </source>
</reference>
<protein>
    <submittedName>
        <fullName evidence="1">Uncharacterized protein</fullName>
    </submittedName>
</protein>
<name>A0ACC3DYY9_9PEZI</name>
<dbReference type="EMBL" id="JAWDJW010000011">
    <property type="protein sequence ID" value="KAK3082096.1"/>
    <property type="molecule type" value="Genomic_DNA"/>
</dbReference>
<keyword evidence="2" id="KW-1185">Reference proteome</keyword>
<proteinExistence type="predicted"/>
<organism evidence="1 2">
    <name type="scientific">Coniosporium uncinatum</name>
    <dbReference type="NCBI Taxonomy" id="93489"/>
    <lineage>
        <taxon>Eukaryota</taxon>
        <taxon>Fungi</taxon>
        <taxon>Dikarya</taxon>
        <taxon>Ascomycota</taxon>
        <taxon>Pezizomycotina</taxon>
        <taxon>Dothideomycetes</taxon>
        <taxon>Dothideomycetes incertae sedis</taxon>
        <taxon>Coniosporium</taxon>
    </lineage>
</organism>
<evidence type="ECO:0000313" key="2">
    <source>
        <dbReference type="Proteomes" id="UP001186974"/>
    </source>
</evidence>
<accession>A0ACC3DYY9</accession>